<dbReference type="KEGG" id="ifn:GM661_09160"/>
<gene>
    <name evidence="13" type="primary">asnB</name>
    <name evidence="13" type="ORF">GM661_09160</name>
</gene>
<evidence type="ECO:0000256" key="6">
    <source>
        <dbReference type="ARBA" id="ARBA00022888"/>
    </source>
</evidence>
<keyword evidence="13" id="KW-0436">Ligase</keyword>
<evidence type="ECO:0000256" key="5">
    <source>
        <dbReference type="ARBA" id="ARBA00022840"/>
    </source>
</evidence>
<keyword evidence="6 9" id="KW-0061">Asparagine biosynthesis</keyword>
<feature type="binding site" evidence="10">
    <location>
        <position position="294"/>
    </location>
    <ligand>
        <name>ATP</name>
        <dbReference type="ChEBI" id="CHEBI:30616"/>
    </ligand>
</feature>
<evidence type="ECO:0000256" key="2">
    <source>
        <dbReference type="ARBA" id="ARBA00005752"/>
    </source>
</evidence>
<dbReference type="GO" id="GO:0006529">
    <property type="term" value="P:asparagine biosynthetic process"/>
    <property type="evidence" value="ECO:0007669"/>
    <property type="project" value="UniProtKB-KW"/>
</dbReference>
<keyword evidence="14" id="KW-1185">Reference proteome</keyword>
<keyword evidence="5 10" id="KW-0067">ATP-binding</keyword>
<dbReference type="Proteomes" id="UP000665020">
    <property type="component" value="Chromosome"/>
</dbReference>
<dbReference type="InterPro" id="IPR006426">
    <property type="entry name" value="Asn_synth_AEB"/>
</dbReference>
<dbReference type="NCBIfam" id="TIGR01536">
    <property type="entry name" value="asn_synth_AEB"/>
    <property type="match status" value="1"/>
</dbReference>
<accession>A0A8A7KJ20</accession>
<dbReference type="Gene3D" id="3.60.20.10">
    <property type="entry name" value="Glutamine Phosphoribosylpyrophosphate, subunit 1, domain 1"/>
    <property type="match status" value="1"/>
</dbReference>
<dbReference type="CDD" id="cd01991">
    <property type="entry name" value="Asn_synthase_B_C"/>
    <property type="match status" value="1"/>
</dbReference>
<feature type="domain" description="Glutamine amidotransferase type-2" evidence="12">
    <location>
        <begin position="2"/>
        <end position="216"/>
    </location>
</feature>
<evidence type="ECO:0000256" key="1">
    <source>
        <dbReference type="ARBA" id="ARBA00005187"/>
    </source>
</evidence>
<dbReference type="InterPro" id="IPR051786">
    <property type="entry name" value="ASN_synthetase/amidase"/>
</dbReference>
<dbReference type="InterPro" id="IPR033738">
    <property type="entry name" value="AsnB_N"/>
</dbReference>
<dbReference type="AlphaFoldDB" id="A0A8A7KJ20"/>
<dbReference type="Pfam" id="PF00733">
    <property type="entry name" value="Asn_synthase"/>
    <property type="match status" value="1"/>
</dbReference>
<keyword evidence="9" id="KW-0028">Amino-acid biosynthesis</keyword>
<name>A0A8A7KJ20_9FIRM</name>
<comment type="catalytic activity">
    <reaction evidence="8">
        <text>L-aspartate + L-glutamine + ATP + H2O = L-asparagine + L-glutamate + AMP + diphosphate + H(+)</text>
        <dbReference type="Rhea" id="RHEA:12228"/>
        <dbReference type="ChEBI" id="CHEBI:15377"/>
        <dbReference type="ChEBI" id="CHEBI:15378"/>
        <dbReference type="ChEBI" id="CHEBI:29985"/>
        <dbReference type="ChEBI" id="CHEBI:29991"/>
        <dbReference type="ChEBI" id="CHEBI:30616"/>
        <dbReference type="ChEBI" id="CHEBI:33019"/>
        <dbReference type="ChEBI" id="CHEBI:58048"/>
        <dbReference type="ChEBI" id="CHEBI:58359"/>
        <dbReference type="ChEBI" id="CHEBI:456215"/>
        <dbReference type="EC" id="6.3.5.4"/>
    </reaction>
</comment>
<feature type="binding site" evidence="10">
    <location>
        <position position="102"/>
    </location>
    <ligand>
        <name>L-glutamine</name>
        <dbReference type="ChEBI" id="CHEBI:58359"/>
    </ligand>
</feature>
<evidence type="ECO:0000256" key="3">
    <source>
        <dbReference type="ARBA" id="ARBA00012737"/>
    </source>
</evidence>
<dbReference type="EC" id="6.3.5.4" evidence="3"/>
<dbReference type="GO" id="GO:0005524">
    <property type="term" value="F:ATP binding"/>
    <property type="evidence" value="ECO:0007669"/>
    <property type="project" value="UniProtKB-KW"/>
</dbReference>
<keyword evidence="4 10" id="KW-0547">Nucleotide-binding</keyword>
<dbReference type="InterPro" id="IPR029055">
    <property type="entry name" value="Ntn_hydrolases_N"/>
</dbReference>
<keyword evidence="7 9" id="KW-0315">Glutamine amidotransferase</keyword>
<evidence type="ECO:0000256" key="8">
    <source>
        <dbReference type="ARBA" id="ARBA00048741"/>
    </source>
</evidence>
<sequence length="613" mass="70857">MCGIAGWIDWHRNISDNLDILEEMQESLSHRGPDDSGDWYSNRAGFAHRRLIVIDPEGGKQPMLAQQGRKTYVLVYNGELYNTEDLRQILLNKGYNFNGHSDTEVLLQSYLEWGERCVDYFNGIFAFAIWDVCEEKLFMARDRIGVKPLFYAQLKNGLVFASEIKALLKHPEIEPCINAEGLAEVLILGPGRTPGNGIFKGVMELKPGFSLTYQKNSLKLTKYWELVSKEHTDTLAETVEKVRYLFTDSVKRQLISDVPICTLLSGGLDSSAISAVASRELKKNGYRGLATYSVDYEGNERFFKANDFQPETDNYWAAKVADNINSKHHNVVLDNHLLSEKLREGVYARDLPGMADIDVSLYLLAKEIKKDFVVAVSGECADEIFGGYPWFYREEALGAGIFPWSRRYRERIALLSREVKERISPEEYLFERYQEALAEVPVLAGEDEKNARMREMFYLNLTRWMPVLLDRKDRMSMYTGLEIRVPFCDHRLVEYLWNIPWEMKSYGGQRKGLLRESLKGILPESVRNRPKNPYPRTFNPLYYQETKALLIDILNNKNKPLHSVIDIEAVLNLTEKKGDFDIPWFGQLMRLPQLFAYLLQLNIWLEDYHVRIS</sequence>
<evidence type="ECO:0000256" key="7">
    <source>
        <dbReference type="ARBA" id="ARBA00022962"/>
    </source>
</evidence>
<evidence type="ECO:0000313" key="14">
    <source>
        <dbReference type="Proteomes" id="UP000665020"/>
    </source>
</evidence>
<dbReference type="InterPro" id="IPR001962">
    <property type="entry name" value="Asn_synthase"/>
</dbReference>
<dbReference type="RefSeq" id="WP_230869713.1">
    <property type="nucleotide sequence ID" value="NZ_CP046640.1"/>
</dbReference>
<protein>
    <recommendedName>
        <fullName evidence="3">asparagine synthase (glutamine-hydrolyzing)</fullName>
        <ecNumber evidence="3">6.3.5.4</ecNumber>
    </recommendedName>
</protein>
<feature type="active site" description="For GATase activity" evidence="9">
    <location>
        <position position="2"/>
    </location>
</feature>
<dbReference type="SUPFAM" id="SSF52402">
    <property type="entry name" value="Adenine nucleotide alpha hydrolases-like"/>
    <property type="match status" value="1"/>
</dbReference>
<proteinExistence type="inferred from homology"/>
<feature type="site" description="Important for beta-aspartyl-AMP intermediate formation" evidence="11">
    <location>
        <position position="379"/>
    </location>
</feature>
<evidence type="ECO:0000313" key="13">
    <source>
        <dbReference type="EMBL" id="QTL98134.1"/>
    </source>
</evidence>
<dbReference type="InterPro" id="IPR014729">
    <property type="entry name" value="Rossmann-like_a/b/a_fold"/>
</dbReference>
<evidence type="ECO:0000256" key="10">
    <source>
        <dbReference type="PIRSR" id="PIRSR001589-2"/>
    </source>
</evidence>
<organism evidence="13 14">
    <name type="scientific">Iocasia fonsfrigidae</name>
    <dbReference type="NCBI Taxonomy" id="2682810"/>
    <lineage>
        <taxon>Bacteria</taxon>
        <taxon>Bacillati</taxon>
        <taxon>Bacillota</taxon>
        <taxon>Clostridia</taxon>
        <taxon>Halanaerobiales</taxon>
        <taxon>Halanaerobiaceae</taxon>
        <taxon>Iocasia</taxon>
    </lineage>
</organism>
<dbReference type="Gene3D" id="3.40.50.620">
    <property type="entry name" value="HUPs"/>
    <property type="match status" value="1"/>
</dbReference>
<dbReference type="GO" id="GO:0005829">
    <property type="term" value="C:cytosol"/>
    <property type="evidence" value="ECO:0007669"/>
    <property type="project" value="TreeGrafter"/>
</dbReference>
<comment type="pathway">
    <text evidence="1">Amino-acid biosynthesis; L-asparagine biosynthesis; L-asparagine from L-aspartate (L-Gln route): step 1/1.</text>
</comment>
<evidence type="ECO:0000259" key="12">
    <source>
        <dbReference type="PROSITE" id="PS51278"/>
    </source>
</evidence>
<comment type="similarity">
    <text evidence="2">Belongs to the asparagine synthetase family.</text>
</comment>
<evidence type="ECO:0000256" key="11">
    <source>
        <dbReference type="PIRSR" id="PIRSR001589-3"/>
    </source>
</evidence>
<dbReference type="EMBL" id="CP046640">
    <property type="protein sequence ID" value="QTL98134.1"/>
    <property type="molecule type" value="Genomic_DNA"/>
</dbReference>
<evidence type="ECO:0000256" key="4">
    <source>
        <dbReference type="ARBA" id="ARBA00022741"/>
    </source>
</evidence>
<dbReference type="InterPro" id="IPR017932">
    <property type="entry name" value="GATase_2_dom"/>
</dbReference>
<dbReference type="PANTHER" id="PTHR43284:SF1">
    <property type="entry name" value="ASPARAGINE SYNTHETASE"/>
    <property type="match status" value="1"/>
</dbReference>
<evidence type="ECO:0000256" key="9">
    <source>
        <dbReference type="PIRSR" id="PIRSR001589-1"/>
    </source>
</evidence>
<dbReference type="CDD" id="cd00712">
    <property type="entry name" value="AsnB"/>
    <property type="match status" value="1"/>
</dbReference>
<dbReference type="SUPFAM" id="SSF56235">
    <property type="entry name" value="N-terminal nucleophile aminohydrolases (Ntn hydrolases)"/>
    <property type="match status" value="1"/>
</dbReference>
<dbReference type="PROSITE" id="PS51278">
    <property type="entry name" value="GATASE_TYPE_2"/>
    <property type="match status" value="1"/>
</dbReference>
<reference evidence="13" key="1">
    <citation type="submission" date="2019-12" db="EMBL/GenBank/DDBJ databases">
        <authorList>
            <person name="zhang j."/>
            <person name="sun C.M."/>
        </authorList>
    </citation>
    <scope>NUCLEOTIDE SEQUENCE</scope>
    <source>
        <strain evidence="13">NS-1</strain>
    </source>
</reference>
<dbReference type="PIRSF" id="PIRSF001589">
    <property type="entry name" value="Asn_synthetase_glu-h"/>
    <property type="match status" value="1"/>
</dbReference>
<feature type="binding site" evidence="10">
    <location>
        <begin position="377"/>
        <end position="378"/>
    </location>
    <ligand>
        <name>ATP</name>
        <dbReference type="ChEBI" id="CHEBI:30616"/>
    </ligand>
</feature>
<dbReference type="GO" id="GO:0004066">
    <property type="term" value="F:asparagine synthase (glutamine-hydrolyzing) activity"/>
    <property type="evidence" value="ECO:0007669"/>
    <property type="project" value="UniProtKB-EC"/>
</dbReference>
<dbReference type="Pfam" id="PF13537">
    <property type="entry name" value="GATase_7"/>
    <property type="match status" value="1"/>
</dbReference>
<feature type="binding site" evidence="10">
    <location>
        <position position="263"/>
    </location>
    <ligand>
        <name>ATP</name>
        <dbReference type="ChEBI" id="CHEBI:30616"/>
    </ligand>
</feature>
<dbReference type="PANTHER" id="PTHR43284">
    <property type="entry name" value="ASPARAGINE SYNTHETASE (GLUTAMINE-HYDROLYZING)"/>
    <property type="match status" value="1"/>
</dbReference>